<feature type="domain" description="HTH arsR-type" evidence="4">
    <location>
        <begin position="1"/>
        <end position="93"/>
    </location>
</feature>
<dbReference type="PANTHER" id="PTHR33154">
    <property type="entry name" value="TRANSCRIPTIONAL REGULATOR, ARSR FAMILY"/>
    <property type="match status" value="1"/>
</dbReference>
<dbReference type="GO" id="GO:0003700">
    <property type="term" value="F:DNA-binding transcription factor activity"/>
    <property type="evidence" value="ECO:0007669"/>
    <property type="project" value="InterPro"/>
</dbReference>
<protein>
    <recommendedName>
        <fullName evidence="4">HTH arsR-type domain-containing protein</fullName>
    </recommendedName>
</protein>
<name>A0A1G2DAC4_9BACT</name>
<evidence type="ECO:0000259" key="4">
    <source>
        <dbReference type="PROSITE" id="PS50987"/>
    </source>
</evidence>
<dbReference type="GO" id="GO:0003677">
    <property type="term" value="F:DNA binding"/>
    <property type="evidence" value="ECO:0007669"/>
    <property type="project" value="UniProtKB-KW"/>
</dbReference>
<dbReference type="InterPro" id="IPR036388">
    <property type="entry name" value="WH-like_DNA-bd_sf"/>
</dbReference>
<evidence type="ECO:0000313" key="6">
    <source>
        <dbReference type="Proteomes" id="UP000177996"/>
    </source>
</evidence>
<reference evidence="5 6" key="1">
    <citation type="journal article" date="2016" name="Nat. Commun.">
        <title>Thousands of microbial genomes shed light on interconnected biogeochemical processes in an aquifer system.</title>
        <authorList>
            <person name="Anantharaman K."/>
            <person name="Brown C.T."/>
            <person name="Hug L.A."/>
            <person name="Sharon I."/>
            <person name="Castelle C.J."/>
            <person name="Probst A.J."/>
            <person name="Thomas B.C."/>
            <person name="Singh A."/>
            <person name="Wilkins M.J."/>
            <person name="Karaoz U."/>
            <person name="Brodie E.L."/>
            <person name="Williams K.H."/>
            <person name="Hubbard S.S."/>
            <person name="Banfield J.F."/>
        </authorList>
    </citation>
    <scope>NUCLEOTIDE SEQUENCE [LARGE SCALE GENOMIC DNA]</scope>
</reference>
<evidence type="ECO:0000256" key="2">
    <source>
        <dbReference type="ARBA" id="ARBA00023125"/>
    </source>
</evidence>
<proteinExistence type="predicted"/>
<dbReference type="CDD" id="cd00090">
    <property type="entry name" value="HTH_ARSR"/>
    <property type="match status" value="1"/>
</dbReference>
<organism evidence="5 6">
    <name type="scientific">Candidatus Lloydbacteria bacterium RIFCSPHIGHO2_02_FULL_50_13</name>
    <dbReference type="NCBI Taxonomy" id="1798661"/>
    <lineage>
        <taxon>Bacteria</taxon>
        <taxon>Candidatus Lloydiibacteriota</taxon>
    </lineage>
</organism>
<dbReference type="InterPro" id="IPR051081">
    <property type="entry name" value="HTH_MetalResp_TranReg"/>
</dbReference>
<comment type="caution">
    <text evidence="5">The sequence shown here is derived from an EMBL/GenBank/DDBJ whole genome shotgun (WGS) entry which is preliminary data.</text>
</comment>
<evidence type="ECO:0000256" key="3">
    <source>
        <dbReference type="ARBA" id="ARBA00023163"/>
    </source>
</evidence>
<dbReference type="Gene3D" id="1.10.10.10">
    <property type="entry name" value="Winged helix-like DNA-binding domain superfamily/Winged helix DNA-binding domain"/>
    <property type="match status" value="1"/>
</dbReference>
<dbReference type="NCBIfam" id="NF033788">
    <property type="entry name" value="HTH_metalloreg"/>
    <property type="match status" value="1"/>
</dbReference>
<dbReference type="AlphaFoldDB" id="A0A1G2DAC4"/>
<dbReference type="Proteomes" id="UP000177996">
    <property type="component" value="Unassembled WGS sequence"/>
</dbReference>
<evidence type="ECO:0000256" key="1">
    <source>
        <dbReference type="ARBA" id="ARBA00023015"/>
    </source>
</evidence>
<dbReference type="InterPro" id="IPR001845">
    <property type="entry name" value="HTH_ArsR_DNA-bd_dom"/>
</dbReference>
<dbReference type="InterPro" id="IPR011991">
    <property type="entry name" value="ArsR-like_HTH"/>
</dbReference>
<evidence type="ECO:0000313" key="5">
    <source>
        <dbReference type="EMBL" id="OGZ09851.1"/>
    </source>
</evidence>
<dbReference type="EMBL" id="MHLL01000015">
    <property type="protein sequence ID" value="OGZ09851.1"/>
    <property type="molecule type" value="Genomic_DNA"/>
</dbReference>
<gene>
    <name evidence="5" type="ORF">A3D65_00470</name>
</gene>
<dbReference type="Pfam" id="PF01022">
    <property type="entry name" value="HTH_5"/>
    <property type="match status" value="1"/>
</dbReference>
<keyword evidence="2" id="KW-0238">DNA-binding</keyword>
<keyword evidence="1" id="KW-0805">Transcription regulation</keyword>
<dbReference type="SUPFAM" id="SSF46785">
    <property type="entry name" value="Winged helix' DNA-binding domain"/>
    <property type="match status" value="1"/>
</dbReference>
<dbReference type="PROSITE" id="PS50987">
    <property type="entry name" value="HTH_ARSR_2"/>
    <property type="match status" value="1"/>
</dbReference>
<dbReference type="PANTHER" id="PTHR33154:SF36">
    <property type="entry name" value="TRANSCRIPTIONAL REGULATOR"/>
    <property type="match status" value="1"/>
</dbReference>
<dbReference type="SMART" id="SM00418">
    <property type="entry name" value="HTH_ARSR"/>
    <property type="match status" value="1"/>
</dbReference>
<sequence length="110" mass="12740">MLELSYKRFFTTLGNENRLLIVQYLALRGPKNVTQIAAGTKLEQTAVSHSLKRLLSCQFIHLQQNGRERIYSINKSTIKPLLRLLNTHVNTFCKKVCHKCEDKKLIEINN</sequence>
<dbReference type="InterPro" id="IPR036390">
    <property type="entry name" value="WH_DNA-bd_sf"/>
</dbReference>
<dbReference type="STRING" id="1798661.A3D65_00470"/>
<keyword evidence="3" id="KW-0804">Transcription</keyword>
<accession>A0A1G2DAC4</accession>